<proteinExistence type="predicted"/>
<dbReference type="InterPro" id="IPR032466">
    <property type="entry name" value="Metal_Hydrolase"/>
</dbReference>
<feature type="binding site" evidence="1">
    <location>
        <position position="151"/>
    </location>
    <ligand>
        <name>a divalent metal cation</name>
        <dbReference type="ChEBI" id="CHEBI:60240"/>
        <label>2</label>
    </ligand>
</feature>
<feature type="binding site" evidence="1">
    <location>
        <position position="114"/>
    </location>
    <ligand>
        <name>a divalent metal cation</name>
        <dbReference type="ChEBI" id="CHEBI:60240"/>
        <label>1</label>
    </ligand>
</feature>
<dbReference type="Gene3D" id="3.20.20.140">
    <property type="entry name" value="Metal-dependent hydrolases"/>
    <property type="match status" value="1"/>
</dbReference>
<dbReference type="EMBL" id="QIBX01000001">
    <property type="protein sequence ID" value="RNL41952.1"/>
    <property type="molecule type" value="Genomic_DNA"/>
</dbReference>
<feature type="binding site" evidence="1">
    <location>
        <position position="12"/>
    </location>
    <ligand>
        <name>a divalent metal cation</name>
        <dbReference type="ChEBI" id="CHEBI:60240"/>
        <label>1</label>
    </ligand>
</feature>
<name>A0A3N0B4D4_9ACTN</name>
<reference evidence="3" key="1">
    <citation type="submission" date="2018-05" db="EMBL/GenBank/DDBJ databases">
        <title>Genome Sequencing of selected type strains of the family Eggerthellaceae.</title>
        <authorList>
            <person name="Danylec N."/>
            <person name="Stoll D.A."/>
            <person name="Doetsch A."/>
            <person name="Huch M."/>
        </authorList>
    </citation>
    <scope>NUCLEOTIDE SEQUENCE [LARGE SCALE GENOMIC DNA]</scope>
    <source>
        <strain evidence="3">DSM 24851</strain>
    </source>
</reference>
<evidence type="ECO:0000313" key="2">
    <source>
        <dbReference type="EMBL" id="RNL41952.1"/>
    </source>
</evidence>
<evidence type="ECO:0000256" key="1">
    <source>
        <dbReference type="PIRSR" id="PIRSR005902-1"/>
    </source>
</evidence>
<sequence length="278" mass="30208">MGTMRLFDMHCHLDFLSDDVALSLAREAETRGICAFSNTVTPAGYRRARALLGACENVRAGAGLHPWWVAGDDTGSGVPFVTADAIPQSRACDLQVRDIERFTALVRETSFVGEVGLDFAPRHVQTRDEQIAVFDAALSACAAGGKVLSVHAVRSASTVLDMIEARGTHLGNACILHWFSGTSDELTRAIRMGCYFSVNPRMLATKRGRAYVRSIPQNRMLLETDMPAEDGAPYAADNWERDLRAVLAGIAEARNEDGGELGKEIAQTSMRLLALQPQ</sequence>
<dbReference type="GO" id="GO:0016788">
    <property type="term" value="F:hydrolase activity, acting on ester bonds"/>
    <property type="evidence" value="ECO:0007669"/>
    <property type="project" value="InterPro"/>
</dbReference>
<dbReference type="PANTHER" id="PTHR47176">
    <property type="entry name" value="OSJNBA0020J04.13 PROTEIN"/>
    <property type="match status" value="1"/>
</dbReference>
<feature type="binding site" evidence="1">
    <location>
        <position position="177"/>
    </location>
    <ligand>
        <name>a divalent metal cation</name>
        <dbReference type="ChEBI" id="CHEBI:60240"/>
        <label>2</label>
    </ligand>
</feature>
<dbReference type="PIRSF" id="PIRSF005902">
    <property type="entry name" value="DNase_TatD"/>
    <property type="match status" value="1"/>
</dbReference>
<comment type="caution">
    <text evidence="2">The sequence shown here is derived from an EMBL/GenBank/DDBJ whole genome shotgun (WGS) entry which is preliminary data.</text>
</comment>
<dbReference type="SUPFAM" id="SSF51556">
    <property type="entry name" value="Metallo-dependent hydrolases"/>
    <property type="match status" value="1"/>
</dbReference>
<dbReference type="Pfam" id="PF01026">
    <property type="entry name" value="TatD_DNase"/>
    <property type="match status" value="1"/>
</dbReference>
<dbReference type="Proteomes" id="UP000269591">
    <property type="component" value="Unassembled WGS sequence"/>
</dbReference>
<protein>
    <submittedName>
        <fullName evidence="2">TatD family deoxyribonuclease</fullName>
    </submittedName>
</protein>
<keyword evidence="3" id="KW-1185">Reference proteome</keyword>
<dbReference type="PANTHER" id="PTHR47176:SF1">
    <property type="entry name" value="OS04G0577500 PROTEIN"/>
    <property type="match status" value="1"/>
</dbReference>
<evidence type="ECO:0000313" key="3">
    <source>
        <dbReference type="Proteomes" id="UP000269591"/>
    </source>
</evidence>
<feature type="binding site" evidence="1">
    <location>
        <position position="10"/>
    </location>
    <ligand>
        <name>a divalent metal cation</name>
        <dbReference type="ChEBI" id="CHEBI:60240"/>
        <label>1</label>
    </ligand>
</feature>
<keyword evidence="1" id="KW-0479">Metal-binding</keyword>
<dbReference type="OrthoDB" id="9810005at2"/>
<gene>
    <name evidence="2" type="ORF">DMP06_00635</name>
</gene>
<feature type="binding site" evidence="1">
    <location>
        <position position="225"/>
    </location>
    <ligand>
        <name>a divalent metal cation</name>
        <dbReference type="ChEBI" id="CHEBI:60240"/>
        <label>1</label>
    </ligand>
</feature>
<dbReference type="GO" id="GO:0046872">
    <property type="term" value="F:metal ion binding"/>
    <property type="evidence" value="ECO:0007669"/>
    <property type="project" value="UniProtKB-KW"/>
</dbReference>
<accession>A0A3N0B4D4</accession>
<dbReference type="AlphaFoldDB" id="A0A3N0B4D4"/>
<organism evidence="2 3">
    <name type="scientific">Slackia equolifaciens</name>
    <dbReference type="NCBI Taxonomy" id="498718"/>
    <lineage>
        <taxon>Bacteria</taxon>
        <taxon>Bacillati</taxon>
        <taxon>Actinomycetota</taxon>
        <taxon>Coriobacteriia</taxon>
        <taxon>Eggerthellales</taxon>
        <taxon>Eggerthellaceae</taxon>
        <taxon>Slackia</taxon>
    </lineage>
</organism>
<dbReference type="InterPro" id="IPR001130">
    <property type="entry name" value="TatD-like"/>
</dbReference>